<name>A0ABR9XHV2_9SPHI</name>
<evidence type="ECO:0000313" key="1">
    <source>
        <dbReference type="EMBL" id="MBE9666583.1"/>
    </source>
</evidence>
<reference evidence="1 2" key="1">
    <citation type="submission" date="2020-10" db="EMBL/GenBank/DDBJ databases">
        <title>Mucilaginibacter mali sp. nov., isolated from rhizosphere soil of apple orchard.</title>
        <authorList>
            <person name="Lee J.-S."/>
            <person name="Kim H.S."/>
            <person name="Kim J.-S."/>
        </authorList>
    </citation>
    <scope>NUCLEOTIDE SEQUENCE [LARGE SCALE GENOMIC DNA]</scope>
    <source>
        <strain evidence="1 2">KCTC 23157</strain>
    </source>
</reference>
<dbReference type="RefSeq" id="WP_194105932.1">
    <property type="nucleotide sequence ID" value="NZ_JADFFM010000001.1"/>
</dbReference>
<accession>A0ABR9XHV2</accession>
<gene>
    <name evidence="1" type="ORF">IRJ18_09445</name>
</gene>
<dbReference type="Proteomes" id="UP000632774">
    <property type="component" value="Unassembled WGS sequence"/>
</dbReference>
<keyword evidence="2" id="KW-1185">Reference proteome</keyword>
<comment type="caution">
    <text evidence="1">The sequence shown here is derived from an EMBL/GenBank/DDBJ whole genome shotgun (WGS) entry which is preliminary data.</text>
</comment>
<sequence length="282" mass="31909">MRPFLLFVFLMLSIPILAQTLNIRERKPDALNGSQFAASISDTAIHLKQREKIIYKAIKKGNIPQFYRKLVKVTDTATIDGNLTTIAYYVIPDYLAIGTDSNYFYCPMTPALAQRVANKLKCSLPTRKMVNTIYQQAGTKLSPLPIPPSPAMITVPVFIKHVGMLKQQRDSLGNKFMLGNLVGGDKKDVIVSNRIYNDTSNYHVVIYGWHKISTGKAIQPLYARHLNNWADYSHGIRLIQNRVWVNGKATSIKKVLRSEHLNILLSDEGVIKKPYYPAKTNY</sequence>
<evidence type="ECO:0000313" key="2">
    <source>
        <dbReference type="Proteomes" id="UP000632774"/>
    </source>
</evidence>
<organism evidence="1 2">
    <name type="scientific">Mucilaginibacter boryungensis</name>
    <dbReference type="NCBI Taxonomy" id="768480"/>
    <lineage>
        <taxon>Bacteria</taxon>
        <taxon>Pseudomonadati</taxon>
        <taxon>Bacteroidota</taxon>
        <taxon>Sphingobacteriia</taxon>
        <taxon>Sphingobacteriales</taxon>
        <taxon>Sphingobacteriaceae</taxon>
        <taxon>Mucilaginibacter</taxon>
    </lineage>
</organism>
<protein>
    <submittedName>
        <fullName evidence="1">Uncharacterized protein</fullName>
    </submittedName>
</protein>
<dbReference type="EMBL" id="JADFFM010000001">
    <property type="protein sequence ID" value="MBE9666583.1"/>
    <property type="molecule type" value="Genomic_DNA"/>
</dbReference>
<proteinExistence type="predicted"/>